<dbReference type="Proteomes" id="UP000276133">
    <property type="component" value="Unassembled WGS sequence"/>
</dbReference>
<dbReference type="EMBL" id="REGN01012816">
    <property type="protein sequence ID" value="RMZ94769.1"/>
    <property type="molecule type" value="Genomic_DNA"/>
</dbReference>
<accession>A0A3M7P727</accession>
<evidence type="ECO:0000313" key="1">
    <source>
        <dbReference type="EMBL" id="RMZ94769.1"/>
    </source>
</evidence>
<evidence type="ECO:0000313" key="2">
    <source>
        <dbReference type="Proteomes" id="UP000276133"/>
    </source>
</evidence>
<proteinExistence type="predicted"/>
<keyword evidence="2" id="KW-1185">Reference proteome</keyword>
<comment type="caution">
    <text evidence="1">The sequence shown here is derived from an EMBL/GenBank/DDBJ whole genome shotgun (WGS) entry which is preliminary data.</text>
</comment>
<name>A0A3M7P727_BRAPC</name>
<gene>
    <name evidence="1" type="ORF">BpHYR1_029189</name>
</gene>
<protein>
    <submittedName>
        <fullName evidence="1">Uncharacterized protein</fullName>
    </submittedName>
</protein>
<organism evidence="1 2">
    <name type="scientific">Brachionus plicatilis</name>
    <name type="common">Marine rotifer</name>
    <name type="synonym">Brachionus muelleri</name>
    <dbReference type="NCBI Taxonomy" id="10195"/>
    <lineage>
        <taxon>Eukaryota</taxon>
        <taxon>Metazoa</taxon>
        <taxon>Spiralia</taxon>
        <taxon>Gnathifera</taxon>
        <taxon>Rotifera</taxon>
        <taxon>Eurotatoria</taxon>
        <taxon>Monogononta</taxon>
        <taxon>Pseudotrocha</taxon>
        <taxon>Ploima</taxon>
        <taxon>Brachionidae</taxon>
        <taxon>Brachionus</taxon>
    </lineage>
</organism>
<reference evidence="1 2" key="1">
    <citation type="journal article" date="2018" name="Sci. Rep.">
        <title>Genomic signatures of local adaptation to the degree of environmental predictability in rotifers.</title>
        <authorList>
            <person name="Franch-Gras L."/>
            <person name="Hahn C."/>
            <person name="Garcia-Roger E.M."/>
            <person name="Carmona M.J."/>
            <person name="Serra M."/>
            <person name="Gomez A."/>
        </authorList>
    </citation>
    <scope>NUCLEOTIDE SEQUENCE [LARGE SCALE GENOMIC DNA]</scope>
    <source>
        <strain evidence="1">HYR1</strain>
    </source>
</reference>
<sequence>MLVNHKTKILILFGFFMALISTQA</sequence>
<dbReference type="AlphaFoldDB" id="A0A3M7P727"/>